<comment type="caution">
    <text evidence="2">The sequence shown here is derived from an EMBL/GenBank/DDBJ whole genome shotgun (WGS) entry which is preliminary data.</text>
</comment>
<evidence type="ECO:0008006" key="4">
    <source>
        <dbReference type="Google" id="ProtNLM"/>
    </source>
</evidence>
<evidence type="ECO:0000313" key="3">
    <source>
        <dbReference type="Proteomes" id="UP001157138"/>
    </source>
</evidence>
<dbReference type="Pfam" id="PF11072">
    <property type="entry name" value="DUF2859"/>
    <property type="match status" value="1"/>
</dbReference>
<feature type="signal peptide" evidence="1">
    <location>
        <begin position="1"/>
        <end position="18"/>
    </location>
</feature>
<dbReference type="InterPro" id="IPR021300">
    <property type="entry name" value="Integr_conj_element_PFL4695"/>
</dbReference>
<name>A0ABQ6F496_9VIBR</name>
<organism evidence="2 3">
    <name type="scientific">Vibrio zhanjiangensis</name>
    <dbReference type="NCBI Taxonomy" id="1046128"/>
    <lineage>
        <taxon>Bacteria</taxon>
        <taxon>Pseudomonadati</taxon>
        <taxon>Pseudomonadota</taxon>
        <taxon>Gammaproteobacteria</taxon>
        <taxon>Vibrionales</taxon>
        <taxon>Vibrionaceae</taxon>
        <taxon>Vibrio</taxon>
    </lineage>
</organism>
<accession>A0ABQ6F496</accession>
<keyword evidence="3" id="KW-1185">Reference proteome</keyword>
<evidence type="ECO:0000256" key="1">
    <source>
        <dbReference type="SAM" id="SignalP"/>
    </source>
</evidence>
<reference evidence="3" key="1">
    <citation type="journal article" date="2019" name="Int. J. Syst. Evol. Microbiol.">
        <title>The Global Catalogue of Microorganisms (GCM) 10K type strain sequencing project: providing services to taxonomists for standard genome sequencing and annotation.</title>
        <authorList>
            <consortium name="The Broad Institute Genomics Platform"/>
            <consortium name="The Broad Institute Genome Sequencing Center for Infectious Disease"/>
            <person name="Wu L."/>
            <person name="Ma J."/>
        </authorList>
    </citation>
    <scope>NUCLEOTIDE SEQUENCE [LARGE SCALE GENOMIC DNA]</scope>
    <source>
        <strain evidence="3">NBRC 108723</strain>
    </source>
</reference>
<protein>
    <recommendedName>
        <fullName evidence="4">Integrating conjugative element protein</fullName>
    </recommendedName>
</protein>
<feature type="chain" id="PRO_5046187511" description="Integrating conjugative element protein" evidence="1">
    <location>
        <begin position="19"/>
        <end position="132"/>
    </location>
</feature>
<gene>
    <name evidence="2" type="ORF">GCM10007938_33620</name>
</gene>
<dbReference type="NCBIfam" id="TIGR03765">
    <property type="entry name" value="ICE_PFL_4695"/>
    <property type="match status" value="1"/>
</dbReference>
<proteinExistence type="predicted"/>
<keyword evidence="1" id="KW-0732">Signal</keyword>
<evidence type="ECO:0000313" key="2">
    <source>
        <dbReference type="EMBL" id="GLT19580.1"/>
    </source>
</evidence>
<dbReference type="EMBL" id="BSPW01000078">
    <property type="protein sequence ID" value="GLT19580.1"/>
    <property type="molecule type" value="Genomic_DNA"/>
</dbReference>
<dbReference type="RefSeq" id="WP_284193433.1">
    <property type="nucleotide sequence ID" value="NZ_BSPW01000078.1"/>
</dbReference>
<dbReference type="Proteomes" id="UP001157138">
    <property type="component" value="Unassembled WGS sequence"/>
</dbReference>
<sequence length="132" mass="14636">MNRWLVIFMVIVSSAANANPASNAKAFAPMLPVKTPSLTPGKVAKGTFTTHLDKPLFIVGADRRSHRWLARHHAYLKSINAMGIVVNVANTGQLKRLMSYGLPLYPVQGRQWADQFALSHYPVLLENGEIKQ</sequence>